<keyword evidence="3" id="KW-1185">Reference proteome</keyword>
<dbReference type="STRING" id="768671.ThimaDRAFT_0533"/>
<dbReference type="AlphaFoldDB" id="F9U6I2"/>
<dbReference type="EMBL" id="AFWV01000002">
    <property type="protein sequence ID" value="EGV19858.1"/>
    <property type="molecule type" value="Genomic_DNA"/>
</dbReference>
<evidence type="ECO:0000256" key="1">
    <source>
        <dbReference type="SAM" id="Coils"/>
    </source>
</evidence>
<sequence>MKRQILSAVIVSCAAIGLVACGQEQAPVEEVAAPGAEEPTLLDRAVETAKDASDRVGAAATAAKDTATEAATSAMEQTEVVRARAETQAKEMIEQVKSFLAEDKEEMARELMDKLSAMKDSLSETLRAEIERLEAMFADA</sequence>
<accession>F9U6I2</accession>
<gene>
    <name evidence="2" type="ORF">ThimaDRAFT_0533</name>
</gene>
<evidence type="ECO:0000313" key="3">
    <source>
        <dbReference type="Proteomes" id="UP000005459"/>
    </source>
</evidence>
<dbReference type="PROSITE" id="PS51257">
    <property type="entry name" value="PROKAR_LIPOPROTEIN"/>
    <property type="match status" value="1"/>
</dbReference>
<proteinExistence type="predicted"/>
<feature type="coiled-coil region" evidence="1">
    <location>
        <begin position="75"/>
        <end position="121"/>
    </location>
</feature>
<dbReference type="OrthoDB" id="5772054at2"/>
<reference evidence="2 3" key="1">
    <citation type="submission" date="2011-06" db="EMBL/GenBank/DDBJ databases">
        <title>The draft genome of Thiocapsa marina 5811.</title>
        <authorList>
            <consortium name="US DOE Joint Genome Institute (JGI-PGF)"/>
            <person name="Lucas S."/>
            <person name="Han J."/>
            <person name="Cheng J.-F."/>
            <person name="Goodwin L."/>
            <person name="Pitluck S."/>
            <person name="Peters L."/>
            <person name="Land M.L."/>
            <person name="Hauser L."/>
            <person name="Vogl K."/>
            <person name="Liu Z."/>
            <person name="Imhoff J."/>
            <person name="Thiel V."/>
            <person name="Frigaard N.-U."/>
            <person name="Bryant D."/>
            <person name="Woyke T.J."/>
        </authorList>
    </citation>
    <scope>NUCLEOTIDE SEQUENCE [LARGE SCALE GENOMIC DNA]</scope>
    <source>
        <strain evidence="2 3">5811</strain>
    </source>
</reference>
<evidence type="ECO:0000313" key="2">
    <source>
        <dbReference type="EMBL" id="EGV19858.1"/>
    </source>
</evidence>
<name>F9U6I2_9GAMM</name>
<dbReference type="RefSeq" id="WP_007191411.1">
    <property type="nucleotide sequence ID" value="NZ_AFWV01000002.1"/>
</dbReference>
<protein>
    <recommendedName>
        <fullName evidence="4">Lipoprotein</fullName>
    </recommendedName>
</protein>
<keyword evidence="1" id="KW-0175">Coiled coil</keyword>
<dbReference type="Proteomes" id="UP000005459">
    <property type="component" value="Unassembled WGS sequence"/>
</dbReference>
<organism evidence="2 3">
    <name type="scientific">Thiocapsa marina 5811</name>
    <dbReference type="NCBI Taxonomy" id="768671"/>
    <lineage>
        <taxon>Bacteria</taxon>
        <taxon>Pseudomonadati</taxon>
        <taxon>Pseudomonadota</taxon>
        <taxon>Gammaproteobacteria</taxon>
        <taxon>Chromatiales</taxon>
        <taxon>Chromatiaceae</taxon>
        <taxon>Thiocapsa</taxon>
    </lineage>
</organism>
<evidence type="ECO:0008006" key="4">
    <source>
        <dbReference type="Google" id="ProtNLM"/>
    </source>
</evidence>